<evidence type="ECO:0000256" key="10">
    <source>
        <dbReference type="PIRSR" id="PIRSR600101-2"/>
    </source>
</evidence>
<feature type="binding site" evidence="10">
    <location>
        <position position="100"/>
    </location>
    <ligand>
        <name>L-glutamate</name>
        <dbReference type="ChEBI" id="CHEBI:29985"/>
    </ligand>
</feature>
<comment type="catalytic activity">
    <reaction evidence="1 11">
        <text>an S-substituted glutathione + H2O = an S-substituted L-cysteinylglycine + L-glutamate</text>
        <dbReference type="Rhea" id="RHEA:59468"/>
        <dbReference type="ChEBI" id="CHEBI:15377"/>
        <dbReference type="ChEBI" id="CHEBI:29985"/>
        <dbReference type="ChEBI" id="CHEBI:90779"/>
        <dbReference type="ChEBI" id="CHEBI:143103"/>
        <dbReference type="EC" id="3.4.19.13"/>
    </reaction>
</comment>
<comment type="subunit">
    <text evidence="11">This enzyme consists of two polypeptide chains, which are synthesized in precursor form from a single polypeptide.</text>
</comment>
<dbReference type="PRINTS" id="PR01210">
    <property type="entry name" value="GGTRANSPTASE"/>
</dbReference>
<comment type="catalytic activity">
    <reaction evidence="8 11">
        <text>an N-terminal (5-L-glutamyl)-[peptide] + an alpha-amino acid = 5-L-glutamyl amino acid + an N-terminal L-alpha-aminoacyl-[peptide]</text>
        <dbReference type="Rhea" id="RHEA:23904"/>
        <dbReference type="Rhea" id="RHEA-COMP:9780"/>
        <dbReference type="Rhea" id="RHEA-COMP:9795"/>
        <dbReference type="ChEBI" id="CHEBI:77644"/>
        <dbReference type="ChEBI" id="CHEBI:78597"/>
        <dbReference type="ChEBI" id="CHEBI:78599"/>
        <dbReference type="ChEBI" id="CHEBI:78608"/>
        <dbReference type="EC" id="2.3.2.2"/>
    </reaction>
</comment>
<dbReference type="RefSeq" id="WP_065210574.1">
    <property type="nucleotide sequence ID" value="NZ_CP016178.1"/>
</dbReference>
<dbReference type="InterPro" id="IPR051792">
    <property type="entry name" value="GGT_bact"/>
</dbReference>
<dbReference type="PANTHER" id="PTHR43199">
    <property type="entry name" value="GLUTATHIONE HYDROLASE"/>
    <property type="match status" value="1"/>
</dbReference>
<dbReference type="InterPro" id="IPR029055">
    <property type="entry name" value="Ntn_hydrolases_N"/>
</dbReference>
<dbReference type="EC" id="2.3.2.2" evidence="11"/>
<comment type="catalytic activity">
    <reaction evidence="2 11">
        <text>glutathione + H2O = L-cysteinylglycine + L-glutamate</text>
        <dbReference type="Rhea" id="RHEA:28807"/>
        <dbReference type="ChEBI" id="CHEBI:15377"/>
        <dbReference type="ChEBI" id="CHEBI:29985"/>
        <dbReference type="ChEBI" id="CHEBI:57925"/>
        <dbReference type="ChEBI" id="CHEBI:61694"/>
        <dbReference type="EC" id="3.4.19.13"/>
    </reaction>
</comment>
<dbReference type="InterPro" id="IPR043137">
    <property type="entry name" value="GGT_ssub_C"/>
</dbReference>
<keyword evidence="7 11" id="KW-0012">Acyltransferase</keyword>
<dbReference type="GO" id="GO:0103068">
    <property type="term" value="F:leukotriene C4 gamma-glutamyl transferase activity"/>
    <property type="evidence" value="ECO:0007669"/>
    <property type="project" value="UniProtKB-EC"/>
</dbReference>
<evidence type="ECO:0000256" key="12">
    <source>
        <dbReference type="SAM" id="SignalP"/>
    </source>
</evidence>
<evidence type="ECO:0000256" key="11">
    <source>
        <dbReference type="RuleBase" id="RU368036"/>
    </source>
</evidence>
<dbReference type="EC" id="3.4.19.13" evidence="11"/>
<dbReference type="InterPro" id="IPR043138">
    <property type="entry name" value="GGT_lsub"/>
</dbReference>
<evidence type="ECO:0000313" key="14">
    <source>
        <dbReference type="Proteomes" id="UP000092018"/>
    </source>
</evidence>
<feature type="chain" id="PRO_5042946883" description="Glutathione hydrolase proenzyme" evidence="12">
    <location>
        <begin position="19"/>
        <end position="578"/>
    </location>
</feature>
<evidence type="ECO:0000256" key="5">
    <source>
        <dbReference type="ARBA" id="ARBA00022801"/>
    </source>
</evidence>
<comment type="PTM">
    <text evidence="11">Cleaved by autocatalysis into a large and a small subunit.</text>
</comment>
<protein>
    <recommendedName>
        <fullName evidence="11">Glutathione hydrolase proenzyme</fullName>
        <ecNumber evidence="11">2.3.2.2</ecNumber>
        <ecNumber evidence="11">3.4.19.13</ecNumber>
    </recommendedName>
    <component>
        <recommendedName>
            <fullName evidence="11">Glutathione hydrolase large chain</fullName>
        </recommendedName>
    </component>
    <component>
        <recommendedName>
            <fullName evidence="11">Glutathione hydrolase small chain</fullName>
        </recommendedName>
    </component>
</protein>
<dbReference type="Gene3D" id="1.10.246.130">
    <property type="match status" value="1"/>
</dbReference>
<comment type="similarity">
    <text evidence="3 11">Belongs to the gamma-glutamyltransferase family.</text>
</comment>
<dbReference type="PANTHER" id="PTHR43199:SF1">
    <property type="entry name" value="GLUTATHIONE HYDROLASE PROENZYME"/>
    <property type="match status" value="1"/>
</dbReference>
<evidence type="ECO:0000256" key="7">
    <source>
        <dbReference type="ARBA" id="ARBA00023315"/>
    </source>
</evidence>
<comment type="pathway">
    <text evidence="11">Sulfur metabolism; glutathione metabolism.</text>
</comment>
<dbReference type="SUPFAM" id="SSF56235">
    <property type="entry name" value="N-terminal nucleophile aminohydrolases (Ntn hydrolases)"/>
    <property type="match status" value="1"/>
</dbReference>
<keyword evidence="5 11" id="KW-0378">Hydrolase</keyword>
<dbReference type="GO" id="GO:0006751">
    <property type="term" value="P:glutathione catabolic process"/>
    <property type="evidence" value="ECO:0007669"/>
    <property type="project" value="UniProtKB-UniRule"/>
</dbReference>
<dbReference type="GO" id="GO:0006750">
    <property type="term" value="P:glutathione biosynthetic process"/>
    <property type="evidence" value="ECO:0007669"/>
    <property type="project" value="UniProtKB-KW"/>
</dbReference>
<dbReference type="Pfam" id="PF01019">
    <property type="entry name" value="G_glu_transpept"/>
    <property type="match status" value="1"/>
</dbReference>
<evidence type="ECO:0000256" key="8">
    <source>
        <dbReference type="ARBA" id="ARBA00047417"/>
    </source>
</evidence>
<proteinExistence type="inferred from homology"/>
<dbReference type="EMBL" id="CP016178">
    <property type="protein sequence ID" value="ANO34484.1"/>
    <property type="molecule type" value="Genomic_DNA"/>
</dbReference>
<feature type="signal peptide" evidence="12">
    <location>
        <begin position="1"/>
        <end position="18"/>
    </location>
</feature>
<keyword evidence="12" id="KW-0732">Signal</keyword>
<evidence type="ECO:0000256" key="3">
    <source>
        <dbReference type="ARBA" id="ARBA00009381"/>
    </source>
</evidence>
<dbReference type="AlphaFoldDB" id="A0AAN0XXN4"/>
<dbReference type="KEGG" id="vbr:A6E01_14875"/>
<evidence type="ECO:0000256" key="2">
    <source>
        <dbReference type="ARBA" id="ARBA00001089"/>
    </source>
</evidence>
<feature type="binding site" evidence="10">
    <location>
        <position position="475"/>
    </location>
    <ligand>
        <name>L-glutamate</name>
        <dbReference type="ChEBI" id="CHEBI:29985"/>
    </ligand>
</feature>
<dbReference type="InterPro" id="IPR000101">
    <property type="entry name" value="GGT_peptidase"/>
</dbReference>
<reference evidence="13 14" key="1">
    <citation type="submission" date="2016-06" db="EMBL/GenBank/DDBJ databases">
        <title>Adaptive Radiation by Waves of Gene Transfer Leads to Fine-Scale Resource Partitioning in Marine Microbes.</title>
        <authorList>
            <person name="Hehemann J.-H."/>
            <person name="Arevalo P."/>
            <person name="Datta M.S."/>
            <person name="Yu X."/>
            <person name="Corzett C."/>
            <person name="Henschel A."/>
            <person name="Preheim S.P."/>
            <person name="Timberlake S."/>
            <person name="Alm E.J."/>
            <person name="Polz M.F."/>
        </authorList>
    </citation>
    <scope>NUCLEOTIDE SEQUENCE [LARGE SCALE GENOMIC DNA]</scope>
    <source>
        <strain evidence="13 14">FF50</strain>
    </source>
</reference>
<accession>A0AAN0XXN4</accession>
<organism evidence="13 14">
    <name type="scientific">Vibrio breoganii</name>
    <dbReference type="NCBI Taxonomy" id="553239"/>
    <lineage>
        <taxon>Bacteria</taxon>
        <taxon>Pseudomonadati</taxon>
        <taxon>Pseudomonadota</taxon>
        <taxon>Gammaproteobacteria</taxon>
        <taxon>Vibrionales</taxon>
        <taxon>Vibrionaceae</taxon>
        <taxon>Vibrio</taxon>
    </lineage>
</organism>
<evidence type="ECO:0000256" key="9">
    <source>
        <dbReference type="PIRSR" id="PIRSR600101-1"/>
    </source>
</evidence>
<dbReference type="GO" id="GO:0036374">
    <property type="term" value="F:glutathione hydrolase activity"/>
    <property type="evidence" value="ECO:0007669"/>
    <property type="project" value="UniProtKB-UniRule"/>
</dbReference>
<keyword evidence="4 11" id="KW-0808">Transferase</keyword>
<keyword evidence="11" id="KW-0317">Glutathione biosynthesis</keyword>
<dbReference type="Gene3D" id="3.60.20.40">
    <property type="match status" value="1"/>
</dbReference>
<evidence type="ECO:0000256" key="4">
    <source>
        <dbReference type="ARBA" id="ARBA00022679"/>
    </source>
</evidence>
<feature type="active site" description="Nucleophile" evidence="9">
    <location>
        <position position="388"/>
    </location>
</feature>
<dbReference type="Proteomes" id="UP000092018">
    <property type="component" value="Chromosome 2"/>
</dbReference>
<evidence type="ECO:0000256" key="1">
    <source>
        <dbReference type="ARBA" id="ARBA00001049"/>
    </source>
</evidence>
<name>A0AAN0XXN4_9VIBR</name>
<dbReference type="NCBIfam" id="TIGR00066">
    <property type="entry name" value="g_glut_trans"/>
    <property type="match status" value="1"/>
</dbReference>
<keyword evidence="6 11" id="KW-0865">Zymogen</keyword>
<sequence>MQRRIFLLLSTLSTTALAIPYPLPTAPDATGDQFMVSATNQYVTSTGYSILKQGGNAIDAMVAMQMVMSVVEPDMTGIGGGTFALYYDKATDSFIAYDGRDTAPSSATPDMFLNEGGKAISRDDILGPRSVAIPGTLKLLYSTHQKHGKLEWAELLEPAIDYAENGYAMNSYTYDILVREQSRLESDPEINALYWDGDDIKPTGTLMTNPELANTLKLIAKHGDSYMYSGPLGEHIVETVNAQLDDEQHKLSMKDFNNYQMVERDIVQSTYRGHDIVSFGYPASGGVLVAQTLEMLEPYKINEMHHTEAEPWRLMTEAMRLAKEDRIAYAGDPSYVDAPVEKLLDQNYLAQRGKLIPKQGSMRQSDVKPGNISQKNLANVDGFEGQDTGHISIVDAEGNAIAMTSTVGTGMGSGVMVDGVLLNAQMANFSPEPEIDGKAVQNSIMAGKRPRSAITPLMVMEPSGSLKLVVGSPGSSQIPGYVLKTVVGVIDWDLSAQAAIDLPNIQYGTKIDRTKSYNPTGLLVEKRTYAEILVPEFTEMGYQVHVIPVVSGLNAIEVKNGQLYGATDRRRASTSLGD</sequence>
<gene>
    <name evidence="13" type="ORF">A6E01_14875</name>
</gene>
<evidence type="ECO:0000313" key="13">
    <source>
        <dbReference type="EMBL" id="ANO34484.1"/>
    </source>
</evidence>
<evidence type="ECO:0000256" key="6">
    <source>
        <dbReference type="ARBA" id="ARBA00023145"/>
    </source>
</evidence>